<feature type="region of interest" description="Disordered" evidence="1">
    <location>
        <begin position="1030"/>
        <end position="1083"/>
    </location>
</feature>
<keyword evidence="4" id="KW-1185">Reference proteome</keyword>
<keyword evidence="2" id="KW-0472">Membrane</keyword>
<dbReference type="Proteomes" id="UP001239213">
    <property type="component" value="Unassembled WGS sequence"/>
</dbReference>
<feature type="transmembrane region" description="Helical" evidence="2">
    <location>
        <begin position="271"/>
        <end position="293"/>
    </location>
</feature>
<keyword evidence="2" id="KW-0812">Transmembrane</keyword>
<name>A0AAI9Y637_9PEZI</name>
<feature type="transmembrane region" description="Helical" evidence="2">
    <location>
        <begin position="200"/>
        <end position="217"/>
    </location>
</feature>
<gene>
    <name evidence="3" type="ORF">CCUS01_16867</name>
</gene>
<evidence type="ECO:0000313" key="4">
    <source>
        <dbReference type="Proteomes" id="UP001239213"/>
    </source>
</evidence>
<reference evidence="3" key="1">
    <citation type="submission" date="2016-11" db="EMBL/GenBank/DDBJ databases">
        <title>The genome sequence of Colletotrichum cuscutae.</title>
        <authorList>
            <person name="Baroncelli R."/>
        </authorList>
    </citation>
    <scope>NUCLEOTIDE SEQUENCE</scope>
    <source>
        <strain evidence="3">IMI 304802</strain>
    </source>
</reference>
<feature type="transmembrane region" description="Helical" evidence="2">
    <location>
        <begin position="387"/>
        <end position="406"/>
    </location>
</feature>
<evidence type="ECO:0000313" key="3">
    <source>
        <dbReference type="EMBL" id="KAK1475782.1"/>
    </source>
</evidence>
<feature type="compositionally biased region" description="Low complexity" evidence="1">
    <location>
        <begin position="1033"/>
        <end position="1053"/>
    </location>
</feature>
<feature type="compositionally biased region" description="Basic and acidic residues" evidence="1">
    <location>
        <begin position="1063"/>
        <end position="1072"/>
    </location>
</feature>
<evidence type="ECO:0000256" key="2">
    <source>
        <dbReference type="SAM" id="Phobius"/>
    </source>
</evidence>
<proteinExistence type="predicted"/>
<dbReference type="EMBL" id="MPDP01000148">
    <property type="protein sequence ID" value="KAK1475782.1"/>
    <property type="molecule type" value="Genomic_DNA"/>
</dbReference>
<organism evidence="3 4">
    <name type="scientific">Colletotrichum cuscutae</name>
    <dbReference type="NCBI Taxonomy" id="1209917"/>
    <lineage>
        <taxon>Eukaryota</taxon>
        <taxon>Fungi</taxon>
        <taxon>Dikarya</taxon>
        <taxon>Ascomycota</taxon>
        <taxon>Pezizomycotina</taxon>
        <taxon>Sordariomycetes</taxon>
        <taxon>Hypocreomycetidae</taxon>
        <taxon>Glomerellales</taxon>
        <taxon>Glomerellaceae</taxon>
        <taxon>Colletotrichum</taxon>
        <taxon>Colletotrichum acutatum species complex</taxon>
    </lineage>
</organism>
<keyword evidence="2" id="KW-1133">Transmembrane helix</keyword>
<comment type="caution">
    <text evidence="3">The sequence shown here is derived from an EMBL/GenBank/DDBJ whole genome shotgun (WGS) entry which is preliminary data.</text>
</comment>
<evidence type="ECO:0000256" key="1">
    <source>
        <dbReference type="SAM" id="MobiDB-lite"/>
    </source>
</evidence>
<protein>
    <submittedName>
        <fullName evidence="3">Uncharacterized protein</fullName>
    </submittedName>
</protein>
<accession>A0AAI9Y637</accession>
<sequence>MEVSDFGAQFDLCYGYFVPRAGFYLRAVASPGLGCQITARYIFLEILSFQVYRLTGTRDKIDKPHLKATFQSLPGRQAYQREEKPKGGTQGQTETFFPLNCSFSFKHPSSSLASQIPAPIVAPPWMIPLPDGGTAIMIDIEHYSRRLVYMGYPPSLFVPCIDSLTLLHAPPPPPGGEDTGQLKETTLTNKERSDADTTSLLFFPLPLMVTPSFFLFLDNGLDARNAAGGNLIPKTFSDLNQLIAISRSLRQMCDLAFPPNPFSHGVYYESFSLWFLFLFFVGFCLVHTVLPCLSWSFKREREAETSLFPIWRCMGDWEPIFLDSSGVRKKRLTVALRSTWEGESPPAGNHFHFVSEGNQGWDIEKSGTSHSAISSLNSPTAVRMRHCFIIFLHNLLTPLLCSMRHARVYFGRLSSANYDSAGDPFRRTTDTHYLSTGYRCYQLSARLMYNPATGEHSCFFLRILLQGSLSRNGAYKNPQMSLTQTPSPVNPGLTAGRWYMLKSGSPAQNENEQKIRDISSSAHPNLIEQHQWLLLPNYKHQAQKGTTNFSSPSLPHLRIQLCHSRPLPLPAPEINRHLISSRTVHGYRATPRTEYVRSFQRITVNINKAFKVKPPISSRCPLHVRRHGTLTLDHQANLSRSYLYLVYIQAHDNISARSRSFIRRPWTCHLHRLRVSALISIYAGTLLQLSNNAHPCLETEPQIHCRFRTVPAPKTVLLLLHTMQDGPALPSSGCVANVPIVVLSCRRLLELAIVKTETTLGSFPPSHCTNATHAAHTQTWRCCFMRHPSLSALSNSISPTYSFHCPSLGLFAVEGRVGPRHLYGFEQIPRQRLTATNSQSHPGDVLLVGLPLSKRALYSSWSRILLVSAPLKALFDDFSFAKLEHDSPSPPLKTTTPGTGTDTKPATCCFSVHLSDYAPHSVRKTWHNGRGVISGAGTLLTIESFLGTQLSFVRKARQGTSDFCRCVHLNLPTTPNHSPVWQCRAFVLCMLTSVTRSRQSFTGSGTGKACSGGSTDFSLLPDVETWLSFTTRGPSPAQSPSLLPQSSQGLSPGARSGEIELENSGRKGERAPPSDSGNQGRGLAYPRNLVQNRLVAATIVVFVDGVRLILRSPPVRPPMRPRALGRASSALDLFGIGESVWRRLFVALYLPNAESLASSGRRMAITQYGSGGNEDGEFIEYTRDRVEFLSPSKGWINIILHRVVPLIPGEQSNHVYSSLRVIARSRAVVNYQVALRGSEGRGIPAFYFEDILQLGLCHWVFILDMNTLLPNRRWRDEVSAARLCLLGGGLAKAFFLLAGRLSSKFTVFVYLKRAHRANPLGFVKIWSKGANLWVPKFHYLPFHDEHRAQLGMNIVKFRLLYDALSPSFLRLLNLDWLLF</sequence>